<dbReference type="EMBL" id="KB456260">
    <property type="protein sequence ID" value="EMF16458.1"/>
    <property type="molecule type" value="Genomic_DNA"/>
</dbReference>
<protein>
    <submittedName>
        <fullName evidence="1">Uncharacterized protein</fullName>
    </submittedName>
</protein>
<organism evidence="1 2">
    <name type="scientific">Sphaerulina musiva (strain SO2202)</name>
    <name type="common">Poplar stem canker fungus</name>
    <name type="synonym">Septoria musiva</name>
    <dbReference type="NCBI Taxonomy" id="692275"/>
    <lineage>
        <taxon>Eukaryota</taxon>
        <taxon>Fungi</taxon>
        <taxon>Dikarya</taxon>
        <taxon>Ascomycota</taxon>
        <taxon>Pezizomycotina</taxon>
        <taxon>Dothideomycetes</taxon>
        <taxon>Dothideomycetidae</taxon>
        <taxon>Mycosphaerellales</taxon>
        <taxon>Mycosphaerellaceae</taxon>
        <taxon>Sphaerulina</taxon>
    </lineage>
</organism>
<dbReference type="Proteomes" id="UP000016931">
    <property type="component" value="Unassembled WGS sequence"/>
</dbReference>
<dbReference type="AlphaFoldDB" id="N1QLE5"/>
<keyword evidence="2" id="KW-1185">Reference proteome</keyword>
<evidence type="ECO:0000313" key="1">
    <source>
        <dbReference type="EMBL" id="EMF16458.1"/>
    </source>
</evidence>
<gene>
    <name evidence="1" type="ORF">SEPMUDRAFT_112505</name>
</gene>
<sequence length="99" mass="11387">MQTRSAMTCLFYGRCRFEFVLGQLSRGPRSPVIQHEDVLAKQFQILHDDLALALALAEEVANPRIRVSLCRKCYQLAVDEHHLETFLRHFPSPRAHGEV</sequence>
<proteinExistence type="predicted"/>
<dbReference type="HOGENOM" id="CLU_2321830_0_0_1"/>
<evidence type="ECO:0000313" key="2">
    <source>
        <dbReference type="Proteomes" id="UP000016931"/>
    </source>
</evidence>
<name>N1QLE5_SPHMS</name>
<accession>N1QLE5</accession>
<dbReference type="GeneID" id="27898120"/>
<dbReference type="RefSeq" id="XP_016764579.1">
    <property type="nucleotide sequence ID" value="XM_016900983.1"/>
</dbReference>
<reference evidence="1 2" key="1">
    <citation type="journal article" date="2012" name="PLoS Pathog.">
        <title>Diverse lifestyles and strategies of plant pathogenesis encoded in the genomes of eighteen Dothideomycetes fungi.</title>
        <authorList>
            <person name="Ohm R.A."/>
            <person name="Feau N."/>
            <person name="Henrissat B."/>
            <person name="Schoch C.L."/>
            <person name="Horwitz B.A."/>
            <person name="Barry K.W."/>
            <person name="Condon B.J."/>
            <person name="Copeland A.C."/>
            <person name="Dhillon B."/>
            <person name="Glaser F."/>
            <person name="Hesse C.N."/>
            <person name="Kosti I."/>
            <person name="LaButti K."/>
            <person name="Lindquist E.A."/>
            <person name="Lucas S."/>
            <person name="Salamov A.A."/>
            <person name="Bradshaw R.E."/>
            <person name="Ciuffetti L."/>
            <person name="Hamelin R.C."/>
            <person name="Kema G.H.J."/>
            <person name="Lawrence C."/>
            <person name="Scott J.A."/>
            <person name="Spatafora J.W."/>
            <person name="Turgeon B.G."/>
            <person name="de Wit P.J.G.M."/>
            <person name="Zhong S."/>
            <person name="Goodwin S.B."/>
            <person name="Grigoriev I.V."/>
        </authorList>
    </citation>
    <scope>NUCLEOTIDE SEQUENCE [LARGE SCALE GENOMIC DNA]</scope>
    <source>
        <strain evidence="1 2">SO2202</strain>
    </source>
</reference>